<dbReference type="OrthoDB" id="9768177at2"/>
<proteinExistence type="inferred from homology"/>
<keyword evidence="4" id="KW-0410">Iron transport</keyword>
<dbReference type="EMBL" id="FUZF01000016">
    <property type="protein sequence ID" value="SKB95933.1"/>
    <property type="molecule type" value="Genomic_DNA"/>
</dbReference>
<evidence type="ECO:0000256" key="8">
    <source>
        <dbReference type="ARBA" id="ARBA00023136"/>
    </source>
</evidence>
<dbReference type="Pfam" id="PF13715">
    <property type="entry name" value="CarbopepD_reg_2"/>
    <property type="match status" value="1"/>
</dbReference>
<dbReference type="PROSITE" id="PS52016">
    <property type="entry name" value="TONB_DEPENDENT_REC_3"/>
    <property type="match status" value="1"/>
</dbReference>
<feature type="domain" description="TonB-dependent receptor-like beta-barrel" evidence="12">
    <location>
        <begin position="567"/>
        <end position="1160"/>
    </location>
</feature>
<dbReference type="AlphaFoldDB" id="A0A1T5FIC4"/>
<keyword evidence="9 10" id="KW-0998">Cell outer membrane</keyword>
<evidence type="ECO:0000313" key="16">
    <source>
        <dbReference type="Proteomes" id="UP000190150"/>
    </source>
</evidence>
<protein>
    <submittedName>
        <fullName evidence="15">TonB-linked outer membrane protein, SusC/RagA family</fullName>
    </submittedName>
</protein>
<evidence type="ECO:0000259" key="12">
    <source>
        <dbReference type="Pfam" id="PF00593"/>
    </source>
</evidence>
<dbReference type="InterPro" id="IPR012910">
    <property type="entry name" value="Plug_dom"/>
</dbReference>
<dbReference type="InterPro" id="IPR023996">
    <property type="entry name" value="TonB-dep_OMP_SusC/RagA"/>
</dbReference>
<name>A0A1T5FIC4_9SPHI</name>
<evidence type="ECO:0000256" key="4">
    <source>
        <dbReference type="ARBA" id="ARBA00022496"/>
    </source>
</evidence>
<gene>
    <name evidence="15" type="ORF">SAMN05660841_03289</name>
</gene>
<evidence type="ECO:0000313" key="15">
    <source>
        <dbReference type="EMBL" id="SKB95933.1"/>
    </source>
</evidence>
<dbReference type="Proteomes" id="UP000190150">
    <property type="component" value="Unassembled WGS sequence"/>
</dbReference>
<evidence type="ECO:0000256" key="6">
    <source>
        <dbReference type="ARBA" id="ARBA00023004"/>
    </source>
</evidence>
<evidence type="ECO:0000259" key="14">
    <source>
        <dbReference type="Pfam" id="PF07715"/>
    </source>
</evidence>
<dbReference type="InterPro" id="IPR037066">
    <property type="entry name" value="Plug_dom_sf"/>
</dbReference>
<dbReference type="NCBIfam" id="TIGR04056">
    <property type="entry name" value="OMP_RagA_SusC"/>
    <property type="match status" value="1"/>
</dbReference>
<keyword evidence="2 10" id="KW-0813">Transport</keyword>
<evidence type="ECO:0000256" key="9">
    <source>
        <dbReference type="ARBA" id="ARBA00023237"/>
    </source>
</evidence>
<keyword evidence="8 10" id="KW-0472">Membrane</keyword>
<evidence type="ECO:0000256" key="1">
    <source>
        <dbReference type="ARBA" id="ARBA00004571"/>
    </source>
</evidence>
<comment type="subcellular location">
    <subcellularLocation>
        <location evidence="1 10">Cell outer membrane</location>
        <topology evidence="1 10">Multi-pass membrane protein</topology>
    </subcellularLocation>
</comment>
<keyword evidence="5 10" id="KW-0812">Transmembrane</keyword>
<dbReference type="InterPro" id="IPR008969">
    <property type="entry name" value="CarboxyPept-like_regulatory"/>
</dbReference>
<keyword evidence="4" id="KW-0406">Ion transport</keyword>
<dbReference type="InterPro" id="IPR011662">
    <property type="entry name" value="Secretin/TonB_short_N"/>
</dbReference>
<reference evidence="16" key="1">
    <citation type="submission" date="2017-02" db="EMBL/GenBank/DDBJ databases">
        <authorList>
            <person name="Varghese N."/>
            <person name="Submissions S."/>
        </authorList>
    </citation>
    <scope>NUCLEOTIDE SEQUENCE [LARGE SCALE GENOMIC DNA]</scope>
    <source>
        <strain evidence="16">DSM 24091</strain>
    </source>
</reference>
<sequence length="1195" mass="133343">MYKVLQQKLWYPSGAIIKLLLIMRLTTILLITGFLQVSATTFAQKISLTEKDASLTTVLNRIKAQTGYDFFYESVNIRELKTINIQARNEELKDLLARILNPQNLDFEIDDNSIIIKRRRSPSPLNKPVVPININSFSGVVRDTAGKEIAGATVKLSPGKLTEITNQTGTFVFKNVPYGNYTLSVTSIGYQSLEMAIEINASTEASLLVLVMKEAVLALSSVTINTGYQRIKPEQSTGAVAQITTREYESRISTNFLDGLANRLPGLMINNDVNFTSTDANGNTTSKSLFNIRGISTMSANQNPLIVVDGYPTTLTLDMINPNEIKSVTILKDAAAATVYGVRASNGVIVIERKQASVGKPQVAFRATVGFTPKENYSRYRWDPDASALIVAYQRDIFATSVDSNTYAGLSTPNWKGVQSPVYYTVAQQAGKIINQAQADETFANLGSYNNTKDYSRLFLQTAATQTYNMNVSGGNANALYYITANYTDNLQQQKNNNNNNILLSARSTLKFSQRLSLELTTDFQELRATAAPVPDINSIYPYERLQDKYGNPSPVAFKSGVNPYYNSVLMDMGLRDYQYYPLVDIDHISDKTHTLNNRVTANFDYRIGHGFNLTFGGIYETSRTDQRHYADEQSSEVHQYVDNYATRNANGSLVFNIPIGGYLQQQTAKSSSYTLRTQLNYNKYFGKDHSINAILGAEVRNEKDQIANAAYFGYDDQSLLQQPVNYDILTSGFISPFLGTGPLAYSHLFGQTYREDRYLSGFSNIVYSFRNTYSLTGSLRIDQSNLFGTNPKYRYKPLWSVGAAWNIDKENFMQDVTWVKQLKLRLANGFNGNVAKLSLPQAIGQSYLTTGTVPASAALRSYSLANSGLRWEQTNNFNAGLDYSIFKNIYGSVDWYNKHSTDLVANGLIDPTAGANSSIINTATINNKGVEISLRADWLSIPKFNWNTGFVLALNTSKVQKTYQTTAGNFVDVNNSYGYIAGYPVGALFAYRDAGLDNKGYVQVKDHQGNVYTYESATVADRNYRDPNYMAYVGSSVPAVNAGMSNRFDIGNFYFFCMINYYGGFKVRVPRPSPGDVRPLPGAGSYWKQPGDEQHTDVISLAASRTQWTNVVYNNLDSYVVDGDYITLADLTASYTFSNNKFFKKVGFSHFEIKLQASNLYTVGFNKYNYSMATRNYYKPYVTPTYTIGLFTNF</sequence>
<keyword evidence="3 10" id="KW-1134">Transmembrane beta strand</keyword>
<keyword evidence="16" id="KW-1185">Reference proteome</keyword>
<evidence type="ECO:0000256" key="10">
    <source>
        <dbReference type="PROSITE-ProRule" id="PRU01360"/>
    </source>
</evidence>
<accession>A0A1T5FIC4</accession>
<dbReference type="Gene3D" id="2.170.130.10">
    <property type="entry name" value="TonB-dependent receptor, plug domain"/>
    <property type="match status" value="1"/>
</dbReference>
<evidence type="ECO:0000256" key="5">
    <source>
        <dbReference type="ARBA" id="ARBA00022692"/>
    </source>
</evidence>
<feature type="domain" description="Secretin/TonB short N-terminal" evidence="13">
    <location>
        <begin position="68"/>
        <end position="118"/>
    </location>
</feature>
<feature type="domain" description="TonB-dependent receptor plug" evidence="14">
    <location>
        <begin position="234"/>
        <end position="348"/>
    </location>
</feature>
<dbReference type="InterPro" id="IPR036942">
    <property type="entry name" value="Beta-barrel_TonB_sf"/>
</dbReference>
<evidence type="ECO:0000256" key="11">
    <source>
        <dbReference type="RuleBase" id="RU003357"/>
    </source>
</evidence>
<dbReference type="SUPFAM" id="SSF56935">
    <property type="entry name" value="Porins"/>
    <property type="match status" value="1"/>
</dbReference>
<dbReference type="STRING" id="1513896.SAMN05660841_03289"/>
<evidence type="ECO:0000256" key="2">
    <source>
        <dbReference type="ARBA" id="ARBA00022448"/>
    </source>
</evidence>
<comment type="similarity">
    <text evidence="10 11">Belongs to the TonB-dependent receptor family.</text>
</comment>
<keyword evidence="7 11" id="KW-0798">TonB box</keyword>
<dbReference type="Pfam" id="PF07715">
    <property type="entry name" value="Plug"/>
    <property type="match status" value="1"/>
</dbReference>
<dbReference type="Pfam" id="PF07660">
    <property type="entry name" value="STN"/>
    <property type="match status" value="1"/>
</dbReference>
<dbReference type="GO" id="GO:0009279">
    <property type="term" value="C:cell outer membrane"/>
    <property type="evidence" value="ECO:0007669"/>
    <property type="project" value="UniProtKB-SubCell"/>
</dbReference>
<evidence type="ECO:0000259" key="13">
    <source>
        <dbReference type="Pfam" id="PF07660"/>
    </source>
</evidence>
<dbReference type="GO" id="GO:0006826">
    <property type="term" value="P:iron ion transport"/>
    <property type="evidence" value="ECO:0007669"/>
    <property type="project" value="UniProtKB-KW"/>
</dbReference>
<keyword evidence="6" id="KW-0408">Iron</keyword>
<organism evidence="15 16">
    <name type="scientific">Sphingobacterium nematocida</name>
    <dbReference type="NCBI Taxonomy" id="1513896"/>
    <lineage>
        <taxon>Bacteria</taxon>
        <taxon>Pseudomonadati</taxon>
        <taxon>Bacteroidota</taxon>
        <taxon>Sphingobacteriia</taxon>
        <taxon>Sphingobacteriales</taxon>
        <taxon>Sphingobacteriaceae</taxon>
        <taxon>Sphingobacterium</taxon>
    </lineage>
</organism>
<dbReference type="InterPro" id="IPR039426">
    <property type="entry name" value="TonB-dep_rcpt-like"/>
</dbReference>
<dbReference type="Gene3D" id="2.40.170.20">
    <property type="entry name" value="TonB-dependent receptor, beta-barrel domain"/>
    <property type="match status" value="1"/>
</dbReference>
<dbReference type="Pfam" id="PF00593">
    <property type="entry name" value="TonB_dep_Rec_b-barrel"/>
    <property type="match status" value="1"/>
</dbReference>
<evidence type="ECO:0000256" key="7">
    <source>
        <dbReference type="ARBA" id="ARBA00023077"/>
    </source>
</evidence>
<dbReference type="SUPFAM" id="SSF49464">
    <property type="entry name" value="Carboxypeptidase regulatory domain-like"/>
    <property type="match status" value="1"/>
</dbReference>
<evidence type="ECO:0000256" key="3">
    <source>
        <dbReference type="ARBA" id="ARBA00022452"/>
    </source>
</evidence>
<dbReference type="InterPro" id="IPR000531">
    <property type="entry name" value="Beta-barrel_TonB"/>
</dbReference>
<dbReference type="Gene3D" id="2.60.40.1120">
    <property type="entry name" value="Carboxypeptidase-like, regulatory domain"/>
    <property type="match status" value="1"/>
</dbReference>